<dbReference type="InterPro" id="IPR002641">
    <property type="entry name" value="PNPLA_dom"/>
</dbReference>
<dbReference type="GO" id="GO:0016787">
    <property type="term" value="F:hydrolase activity"/>
    <property type="evidence" value="ECO:0007669"/>
    <property type="project" value="UniProtKB-UniRule"/>
</dbReference>
<dbReference type="SUPFAM" id="SSF52151">
    <property type="entry name" value="FabD/lysophospholipase-like"/>
    <property type="match status" value="1"/>
</dbReference>
<comment type="caution">
    <text evidence="2">Lacks conserved residue(s) required for the propagation of feature annotation.</text>
</comment>
<dbReference type="Pfam" id="PF01734">
    <property type="entry name" value="Patatin"/>
    <property type="match status" value="1"/>
</dbReference>
<feature type="active site" description="Nucleophile" evidence="2">
    <location>
        <position position="27"/>
    </location>
</feature>
<comment type="caution">
    <text evidence="4">The sequence shown here is derived from an EMBL/GenBank/DDBJ whole genome shotgun (WGS) entry which is preliminary data.</text>
</comment>
<feature type="short sequence motif" description="GXSXG" evidence="2">
    <location>
        <begin position="25"/>
        <end position="29"/>
    </location>
</feature>
<feature type="active site" description="Proton acceptor" evidence="2">
    <location>
        <position position="152"/>
    </location>
</feature>
<feature type="short sequence motif" description="DGA/G" evidence="2">
    <location>
        <begin position="152"/>
        <end position="154"/>
    </location>
</feature>
<evidence type="ECO:0000313" key="5">
    <source>
        <dbReference type="Proteomes" id="UP000467240"/>
    </source>
</evidence>
<organism evidence="4 5">
    <name type="scientific">Pseudoclavibacter chungangensis</name>
    <dbReference type="NCBI Taxonomy" id="587635"/>
    <lineage>
        <taxon>Bacteria</taxon>
        <taxon>Bacillati</taxon>
        <taxon>Actinomycetota</taxon>
        <taxon>Actinomycetes</taxon>
        <taxon>Micrococcales</taxon>
        <taxon>Microbacteriaceae</taxon>
        <taxon>Pseudoclavibacter</taxon>
    </lineage>
</organism>
<dbReference type="EMBL" id="WBJZ01000030">
    <property type="protein sequence ID" value="KAB1652512.1"/>
    <property type="molecule type" value="Genomic_DNA"/>
</dbReference>
<dbReference type="Proteomes" id="UP000467240">
    <property type="component" value="Unassembled WGS sequence"/>
</dbReference>
<feature type="domain" description="PNPLA" evidence="3">
    <location>
        <begin position="1"/>
        <end position="167"/>
    </location>
</feature>
<gene>
    <name evidence="4" type="ORF">F8O01_16560</name>
</gene>
<dbReference type="Gene3D" id="3.40.1090.10">
    <property type="entry name" value="Cytosolic phospholipase A2 catalytic domain"/>
    <property type="match status" value="1"/>
</dbReference>
<proteinExistence type="predicted"/>
<dbReference type="GO" id="GO:0016042">
    <property type="term" value="P:lipid catabolic process"/>
    <property type="evidence" value="ECO:0007669"/>
    <property type="project" value="UniProtKB-UniRule"/>
</dbReference>
<name>A0A7J5BMJ6_9MICO</name>
<accession>A0A7J5BMJ6</accession>
<dbReference type="InterPro" id="IPR037483">
    <property type="entry name" value="YjjU-like"/>
</dbReference>
<dbReference type="InterPro" id="IPR045943">
    <property type="entry name" value="DUF6363"/>
</dbReference>
<dbReference type="PROSITE" id="PS51635">
    <property type="entry name" value="PNPLA"/>
    <property type="match status" value="1"/>
</dbReference>
<dbReference type="InterPro" id="IPR016035">
    <property type="entry name" value="Acyl_Trfase/lysoPLipase"/>
</dbReference>
<reference evidence="4 5" key="1">
    <citation type="submission" date="2019-09" db="EMBL/GenBank/DDBJ databases">
        <title>Phylogeny of genus Pseudoclavibacter and closely related genus.</title>
        <authorList>
            <person name="Li Y."/>
        </authorList>
    </citation>
    <scope>NUCLEOTIDE SEQUENCE [LARGE SCALE GENOMIC DNA]</scope>
    <source>
        <strain evidence="4 5">DSM 23821</strain>
    </source>
</reference>
<protein>
    <submittedName>
        <fullName evidence="4">Patatin family protein</fullName>
    </submittedName>
</protein>
<keyword evidence="2" id="KW-0378">Hydrolase</keyword>
<keyword evidence="2" id="KW-0442">Lipid degradation</keyword>
<keyword evidence="5" id="KW-1185">Reference proteome</keyword>
<dbReference type="CDD" id="cd07208">
    <property type="entry name" value="Pat_hypo_Ecoli_yjju_like"/>
    <property type="match status" value="1"/>
</dbReference>
<dbReference type="OrthoDB" id="9802424at2"/>
<evidence type="ECO:0000256" key="2">
    <source>
        <dbReference type="PROSITE-ProRule" id="PRU01161"/>
    </source>
</evidence>
<keyword evidence="1 2" id="KW-0443">Lipid metabolism</keyword>
<sequence>MRASYTSAMVVALLEAGVHADYVAGISAGSSNTANYLSRDPARARRSFVEFAADPRFGDLRTFVRGEGMFNARYIYEETGLPDQALPFDFATFRANPARFRVGAFQCSTGRNVWWGRDDVREMHDLMVRVRASSTMPVVMPPVTIDGEVYVDGALGRSGGIPLDIARADGFERFLVVLTRPRGYRKGPSRLDGFYRRHFRRWPAVVDALRKRPHRYNETREELFRLEREGRAYLFVPDSMPVDNGERSVTKLRRSHELGLAQARREMPAIREFLGL</sequence>
<dbReference type="Pfam" id="PF19890">
    <property type="entry name" value="DUF6363"/>
    <property type="match status" value="1"/>
</dbReference>
<evidence type="ECO:0000313" key="4">
    <source>
        <dbReference type="EMBL" id="KAB1652512.1"/>
    </source>
</evidence>
<evidence type="ECO:0000256" key="1">
    <source>
        <dbReference type="ARBA" id="ARBA00023098"/>
    </source>
</evidence>
<dbReference type="AlphaFoldDB" id="A0A7J5BMJ6"/>
<evidence type="ECO:0000259" key="3">
    <source>
        <dbReference type="PROSITE" id="PS51635"/>
    </source>
</evidence>